<sequence>MSAEYKGQDINKLAEQAEANLNSHALKTGQTASTSSMFPAERVPVEMRTEQQANSVTTAEESGVDVARAEEFPGAEVRYGSAATGREIPVEDGGSFQKGTGRPTKDYDFEGPGGPEDKRRQYREENPGNADIMENVRQAPGREPKA</sequence>
<evidence type="ECO:0000313" key="2">
    <source>
        <dbReference type="EMBL" id="KAL0259650.1"/>
    </source>
</evidence>
<feature type="compositionally biased region" description="Basic and acidic residues" evidence="1">
    <location>
        <begin position="115"/>
        <end position="126"/>
    </location>
</feature>
<feature type="compositionally biased region" description="Polar residues" evidence="1">
    <location>
        <begin position="50"/>
        <end position="60"/>
    </location>
</feature>
<dbReference type="EMBL" id="JAJVCZ030000005">
    <property type="protein sequence ID" value="KAL0259650.1"/>
    <property type="molecule type" value="Genomic_DNA"/>
</dbReference>
<evidence type="ECO:0000313" key="3">
    <source>
        <dbReference type="Proteomes" id="UP001430584"/>
    </source>
</evidence>
<feature type="region of interest" description="Disordered" evidence="1">
    <location>
        <begin position="46"/>
        <end position="146"/>
    </location>
</feature>
<name>A0ABR3CHE0_9PEZI</name>
<dbReference type="GeneID" id="92009472"/>
<dbReference type="RefSeq" id="XP_066632679.1">
    <property type="nucleotide sequence ID" value="XM_066776837.1"/>
</dbReference>
<organism evidence="2 3">
    <name type="scientific">Diplodia seriata</name>
    <dbReference type="NCBI Taxonomy" id="420778"/>
    <lineage>
        <taxon>Eukaryota</taxon>
        <taxon>Fungi</taxon>
        <taxon>Dikarya</taxon>
        <taxon>Ascomycota</taxon>
        <taxon>Pezizomycotina</taxon>
        <taxon>Dothideomycetes</taxon>
        <taxon>Dothideomycetes incertae sedis</taxon>
        <taxon>Botryosphaeriales</taxon>
        <taxon>Botryosphaeriaceae</taxon>
        <taxon>Diplodia</taxon>
    </lineage>
</organism>
<gene>
    <name evidence="2" type="ORF">SLS55_005387</name>
</gene>
<proteinExistence type="predicted"/>
<accession>A0ABR3CHE0</accession>
<keyword evidence="3" id="KW-1185">Reference proteome</keyword>
<dbReference type="Proteomes" id="UP001430584">
    <property type="component" value="Unassembled WGS sequence"/>
</dbReference>
<reference evidence="2 3" key="1">
    <citation type="submission" date="2024-02" db="EMBL/GenBank/DDBJ databases">
        <title>De novo assembly and annotation of 12 fungi associated with fruit tree decline syndrome in Ontario, Canada.</title>
        <authorList>
            <person name="Sulman M."/>
            <person name="Ellouze W."/>
            <person name="Ilyukhin E."/>
        </authorList>
    </citation>
    <scope>NUCLEOTIDE SEQUENCE [LARGE SCALE GENOMIC DNA]</scope>
    <source>
        <strain evidence="2 3">FDS-637</strain>
    </source>
</reference>
<protein>
    <submittedName>
        <fullName evidence="2">Uncharacterized protein</fullName>
    </submittedName>
</protein>
<comment type="caution">
    <text evidence="2">The sequence shown here is derived from an EMBL/GenBank/DDBJ whole genome shotgun (WGS) entry which is preliminary data.</text>
</comment>
<evidence type="ECO:0000256" key="1">
    <source>
        <dbReference type="SAM" id="MobiDB-lite"/>
    </source>
</evidence>